<dbReference type="KEGG" id="dsq:DICSQDRAFT_128245"/>
<dbReference type="HOGENOM" id="CLU_1272264_0_0_1"/>
<protein>
    <submittedName>
        <fullName evidence="1">Uncharacterized protein</fullName>
    </submittedName>
</protein>
<reference evidence="1 2" key="1">
    <citation type="journal article" date="2012" name="Science">
        <title>The Paleozoic origin of enzymatic lignin decomposition reconstructed from 31 fungal genomes.</title>
        <authorList>
            <person name="Floudas D."/>
            <person name="Binder M."/>
            <person name="Riley R."/>
            <person name="Barry K."/>
            <person name="Blanchette R.A."/>
            <person name="Henrissat B."/>
            <person name="Martinez A.T."/>
            <person name="Otillar R."/>
            <person name="Spatafora J.W."/>
            <person name="Yadav J.S."/>
            <person name="Aerts A."/>
            <person name="Benoit I."/>
            <person name="Boyd A."/>
            <person name="Carlson A."/>
            <person name="Copeland A."/>
            <person name="Coutinho P.M."/>
            <person name="de Vries R.P."/>
            <person name="Ferreira P."/>
            <person name="Findley K."/>
            <person name="Foster B."/>
            <person name="Gaskell J."/>
            <person name="Glotzer D."/>
            <person name="Gorecki P."/>
            <person name="Heitman J."/>
            <person name="Hesse C."/>
            <person name="Hori C."/>
            <person name="Igarashi K."/>
            <person name="Jurgens J.A."/>
            <person name="Kallen N."/>
            <person name="Kersten P."/>
            <person name="Kohler A."/>
            <person name="Kuees U."/>
            <person name="Kumar T.K.A."/>
            <person name="Kuo A."/>
            <person name="LaButti K."/>
            <person name="Larrondo L.F."/>
            <person name="Lindquist E."/>
            <person name="Ling A."/>
            <person name="Lombard V."/>
            <person name="Lucas S."/>
            <person name="Lundell T."/>
            <person name="Martin R."/>
            <person name="McLaughlin D.J."/>
            <person name="Morgenstern I."/>
            <person name="Morin E."/>
            <person name="Murat C."/>
            <person name="Nagy L.G."/>
            <person name="Nolan M."/>
            <person name="Ohm R.A."/>
            <person name="Patyshakuliyeva A."/>
            <person name="Rokas A."/>
            <person name="Ruiz-Duenas F.J."/>
            <person name="Sabat G."/>
            <person name="Salamov A."/>
            <person name="Samejima M."/>
            <person name="Schmutz J."/>
            <person name="Slot J.C."/>
            <person name="St John F."/>
            <person name="Stenlid J."/>
            <person name="Sun H."/>
            <person name="Sun S."/>
            <person name="Syed K."/>
            <person name="Tsang A."/>
            <person name="Wiebenga A."/>
            <person name="Young D."/>
            <person name="Pisabarro A."/>
            <person name="Eastwood D.C."/>
            <person name="Martin F."/>
            <person name="Cullen D."/>
            <person name="Grigoriev I.V."/>
            <person name="Hibbett D.S."/>
        </authorList>
    </citation>
    <scope>NUCLEOTIDE SEQUENCE [LARGE SCALE GENOMIC DNA]</scope>
    <source>
        <strain evidence="1 2">LYAD-421 SS1</strain>
    </source>
</reference>
<proteinExistence type="predicted"/>
<organism evidence="1 2">
    <name type="scientific">Dichomitus squalens (strain LYAD-421)</name>
    <name type="common">Western red white-rot fungus</name>
    <dbReference type="NCBI Taxonomy" id="732165"/>
    <lineage>
        <taxon>Eukaryota</taxon>
        <taxon>Fungi</taxon>
        <taxon>Dikarya</taxon>
        <taxon>Basidiomycota</taxon>
        <taxon>Agaricomycotina</taxon>
        <taxon>Agaricomycetes</taxon>
        <taxon>Polyporales</taxon>
        <taxon>Polyporaceae</taxon>
        <taxon>Dichomitus</taxon>
    </lineage>
</organism>
<dbReference type="GeneID" id="18834449"/>
<name>R7SUH7_DICSQ</name>
<evidence type="ECO:0000313" key="1">
    <source>
        <dbReference type="EMBL" id="EJF59573.1"/>
    </source>
</evidence>
<dbReference type="Proteomes" id="UP000053319">
    <property type="component" value="Unassembled WGS sequence"/>
</dbReference>
<accession>R7SUH7</accession>
<gene>
    <name evidence="1" type="ORF">DICSQDRAFT_128245</name>
</gene>
<dbReference type="EMBL" id="JH719423">
    <property type="protein sequence ID" value="EJF59573.1"/>
    <property type="molecule type" value="Genomic_DNA"/>
</dbReference>
<dbReference type="RefSeq" id="XP_007367740.1">
    <property type="nucleotide sequence ID" value="XM_007367678.1"/>
</dbReference>
<dbReference type="AlphaFoldDB" id="R7SUH7"/>
<evidence type="ECO:0000313" key="2">
    <source>
        <dbReference type="Proteomes" id="UP000053319"/>
    </source>
</evidence>
<sequence>MRFDEGTSHREIKRQYLKRAADRAYDLVVTKHIESSFYYVLIGRFITSGLPSLLEGAYRSFVSPECQSQIDELSGDNMQHVGPSKDDIALLVRYPEYPIHVQCSQVWERSEKRGYGLRDNSTSSTNVAMWGAEMMKRQKAYKSGSSARRERDISDAMHGRRVNIISKGKIEAIDELLRAVSTVGGVERLTWTLAKLARLMSSSQWLNPTNIKSYFLR</sequence>